<dbReference type="Gene3D" id="3.20.20.190">
    <property type="entry name" value="Phosphatidylinositol (PI) phosphodiesterase"/>
    <property type="match status" value="1"/>
</dbReference>
<dbReference type="Pfam" id="PF03009">
    <property type="entry name" value="GDPD"/>
    <property type="match status" value="1"/>
</dbReference>
<dbReference type="PROSITE" id="PS51704">
    <property type="entry name" value="GP_PDE"/>
    <property type="match status" value="1"/>
</dbReference>
<dbReference type="InterPro" id="IPR017946">
    <property type="entry name" value="PLC-like_Pdiesterase_TIM-brl"/>
</dbReference>
<organism evidence="2 3">
    <name type="scientific">Virgibacillus tibetensis</name>
    <dbReference type="NCBI Taxonomy" id="3042313"/>
    <lineage>
        <taxon>Bacteria</taxon>
        <taxon>Bacillati</taxon>
        <taxon>Bacillota</taxon>
        <taxon>Bacilli</taxon>
        <taxon>Bacillales</taxon>
        <taxon>Bacillaceae</taxon>
        <taxon>Virgibacillus</taxon>
    </lineage>
</organism>
<accession>A0ABU6KAN6</accession>
<dbReference type="RefSeq" id="WP_327605891.1">
    <property type="nucleotide sequence ID" value="NZ_JARZFX010000001.1"/>
</dbReference>
<dbReference type="EMBL" id="JARZFX010000001">
    <property type="protein sequence ID" value="MEC5422324.1"/>
    <property type="molecule type" value="Genomic_DNA"/>
</dbReference>
<comment type="caution">
    <text evidence="2">The sequence shown here is derived from an EMBL/GenBank/DDBJ whole genome shotgun (WGS) entry which is preliminary data.</text>
</comment>
<evidence type="ECO:0000259" key="1">
    <source>
        <dbReference type="PROSITE" id="PS51704"/>
    </source>
</evidence>
<dbReference type="PANTHER" id="PTHR46211:SF1">
    <property type="entry name" value="GLYCEROPHOSPHODIESTER PHOSPHODIESTERASE, CYTOPLASMIC"/>
    <property type="match status" value="1"/>
</dbReference>
<evidence type="ECO:0000313" key="2">
    <source>
        <dbReference type="EMBL" id="MEC5422324.1"/>
    </source>
</evidence>
<evidence type="ECO:0000313" key="3">
    <source>
        <dbReference type="Proteomes" id="UP001335737"/>
    </source>
</evidence>
<proteinExistence type="predicted"/>
<keyword evidence="3" id="KW-1185">Reference proteome</keyword>
<feature type="domain" description="GP-PDE" evidence="1">
    <location>
        <begin position="3"/>
        <end position="239"/>
    </location>
</feature>
<sequence>MRTQILAHRGASKLAPENTMPAFELAYFQEAEGIETDVQLTKDNIPVLIHDEHVKRTTDGAGYIKDLAFHQLKELDAGSWFSQKFSGTRIPSLEEFLHWAQNKRLHVNIELKNNKIDYKNIESIVYEMILHYQLLDRTTISTFNSNSLKRMRDFDNNLSVALLTSKRNKNIVAYSKTIGADAIHVKYRSLSKPLIEHSHQENMAIRVFTVNRFAHIMKCFNYGCDGIITDIPGEARLYRDLFEK</sequence>
<reference evidence="2 3" key="1">
    <citation type="journal article" date="2024" name="Int. J. Syst. Evol. Microbiol.">
        <title>Virgibacillus tibetensis sp. nov., isolated from salt lake on the Tibetan Plateau of China.</title>
        <authorList>
            <person name="Phurbu D."/>
            <person name="Liu Z.-X."/>
            <person name="Wang R."/>
            <person name="Zheng Y.-Y."/>
            <person name="Liu H.-C."/>
            <person name="Zhou Y.-G."/>
            <person name="Yu Y.-J."/>
            <person name="Li A.-H."/>
        </authorList>
    </citation>
    <scope>NUCLEOTIDE SEQUENCE [LARGE SCALE GENOMIC DNA]</scope>
    <source>
        <strain evidence="2 3">C22-A2</strain>
    </source>
</reference>
<name>A0ABU6KAN6_9BACI</name>
<dbReference type="PANTHER" id="PTHR46211">
    <property type="entry name" value="GLYCEROPHOSPHORYL DIESTER PHOSPHODIESTERASE"/>
    <property type="match status" value="1"/>
</dbReference>
<dbReference type="InterPro" id="IPR030395">
    <property type="entry name" value="GP_PDE_dom"/>
</dbReference>
<gene>
    <name evidence="2" type="ORF">QGM71_02320</name>
</gene>
<dbReference type="Proteomes" id="UP001335737">
    <property type="component" value="Unassembled WGS sequence"/>
</dbReference>
<dbReference type="CDD" id="cd08563">
    <property type="entry name" value="GDPD_TtGDE_like"/>
    <property type="match status" value="1"/>
</dbReference>
<protein>
    <submittedName>
        <fullName evidence="2">Glycerophosphodiester phosphodiesterase</fullName>
    </submittedName>
</protein>
<dbReference type="SUPFAM" id="SSF51695">
    <property type="entry name" value="PLC-like phosphodiesterases"/>
    <property type="match status" value="1"/>
</dbReference>